<organism evidence="1 2">
    <name type="scientific">Micrococcus aloeverae</name>
    <dbReference type="NCBI Taxonomy" id="1391911"/>
    <lineage>
        <taxon>Bacteria</taxon>
        <taxon>Bacillati</taxon>
        <taxon>Actinomycetota</taxon>
        <taxon>Actinomycetes</taxon>
        <taxon>Micrococcales</taxon>
        <taxon>Micrococcaceae</taxon>
        <taxon>Micrococcus</taxon>
    </lineage>
</organism>
<dbReference type="RefSeq" id="WP_002857771.1">
    <property type="nucleotide sequence ID" value="NZ_JACJIO010000005.1"/>
</dbReference>
<evidence type="ECO:0000313" key="1">
    <source>
        <dbReference type="EMBL" id="MBA9081016.1"/>
    </source>
</evidence>
<evidence type="ECO:0008006" key="3">
    <source>
        <dbReference type="Google" id="ProtNLM"/>
    </source>
</evidence>
<dbReference type="EMBL" id="JACJIO010000005">
    <property type="protein sequence ID" value="MBA9081016.1"/>
    <property type="molecule type" value="Genomic_DNA"/>
</dbReference>
<proteinExistence type="predicted"/>
<keyword evidence="2" id="KW-1185">Reference proteome</keyword>
<name>A0ABR6DYN0_9MICC</name>
<dbReference type="Proteomes" id="UP000582085">
    <property type="component" value="Unassembled WGS sequence"/>
</dbReference>
<gene>
    <name evidence="1" type="ORF">FHR79_001124</name>
</gene>
<dbReference type="InterPro" id="IPR016541">
    <property type="entry name" value="UCP008505"/>
</dbReference>
<dbReference type="Pfam" id="PF14367">
    <property type="entry name" value="DUF4411"/>
    <property type="match status" value="1"/>
</dbReference>
<reference evidence="1 2" key="1">
    <citation type="submission" date="2020-08" db="EMBL/GenBank/DDBJ databases">
        <title>The Agave Microbiome: Exploring the role of microbial communities in plant adaptations to desert environments.</title>
        <authorList>
            <person name="Partida-Martinez L.P."/>
        </authorList>
    </citation>
    <scope>NUCLEOTIDE SEQUENCE [LARGE SCALE GENOMIC DNA]</scope>
    <source>
        <strain evidence="1 2">RAT4</strain>
    </source>
</reference>
<dbReference type="InterPro" id="IPR029060">
    <property type="entry name" value="PIN-like_dom_sf"/>
</dbReference>
<sequence>MMFLLDANTFITPKNSYYGFDLAPGFWTWLERAHAAGWVASVEAVRQELCRGGDELATWASNHPQLFLPLTSEVPQRIGELAQWTLTRQPAYQQAAQDEFLDDSADLLLVAQAACMDATVVTFEVPAPQARKRVKIPDACAALETRCVDLWECMRQTSPRLTLDLVP</sequence>
<dbReference type="SUPFAM" id="SSF88723">
    <property type="entry name" value="PIN domain-like"/>
    <property type="match status" value="1"/>
</dbReference>
<evidence type="ECO:0000313" key="2">
    <source>
        <dbReference type="Proteomes" id="UP000582085"/>
    </source>
</evidence>
<accession>A0ABR6DYN0</accession>
<protein>
    <recommendedName>
        <fullName evidence="3">DUF4411 family protein</fullName>
    </recommendedName>
</protein>
<comment type="caution">
    <text evidence="1">The sequence shown here is derived from an EMBL/GenBank/DDBJ whole genome shotgun (WGS) entry which is preliminary data.</text>
</comment>